<evidence type="ECO:0000259" key="1">
    <source>
        <dbReference type="Pfam" id="PF01425"/>
    </source>
</evidence>
<accession>A0A2R8BL05</accession>
<name>A0A2R8BL05_9RHOB</name>
<dbReference type="EMBL" id="OMOQ01000003">
    <property type="protein sequence ID" value="SPH24033.1"/>
    <property type="molecule type" value="Genomic_DNA"/>
</dbReference>
<proteinExistence type="predicted"/>
<dbReference type="InterPro" id="IPR023631">
    <property type="entry name" value="Amidase_dom"/>
</dbReference>
<dbReference type="AlphaFoldDB" id="A0A2R8BL05"/>
<dbReference type="Pfam" id="PF01425">
    <property type="entry name" value="Amidase"/>
    <property type="match status" value="1"/>
</dbReference>
<dbReference type="PANTHER" id="PTHR11895:SF151">
    <property type="entry name" value="GLUTAMYL-TRNA(GLN) AMIDOTRANSFERASE SUBUNIT A"/>
    <property type="match status" value="1"/>
</dbReference>
<dbReference type="SUPFAM" id="SSF75304">
    <property type="entry name" value="Amidase signature (AS) enzymes"/>
    <property type="match status" value="1"/>
</dbReference>
<dbReference type="InterPro" id="IPR036928">
    <property type="entry name" value="AS_sf"/>
</dbReference>
<dbReference type="EC" id="3.5.1.4" evidence="2"/>
<evidence type="ECO:0000313" key="3">
    <source>
        <dbReference type="Proteomes" id="UP000244924"/>
    </source>
</evidence>
<dbReference type="OrthoDB" id="9777859at2"/>
<dbReference type="InterPro" id="IPR000120">
    <property type="entry name" value="Amidase"/>
</dbReference>
<keyword evidence="2" id="KW-0378">Hydrolase</keyword>
<protein>
    <submittedName>
        <fullName evidence="2">Amidase AmiD</fullName>
        <ecNumber evidence="2">3.5.1.4</ecNumber>
    </submittedName>
</protein>
<evidence type="ECO:0000313" key="2">
    <source>
        <dbReference type="EMBL" id="SPH24033.1"/>
    </source>
</evidence>
<dbReference type="Proteomes" id="UP000244924">
    <property type="component" value="Unassembled WGS sequence"/>
</dbReference>
<gene>
    <name evidence="2" type="primary">amiD_2</name>
    <name evidence="2" type="ORF">DEA8626_03081</name>
</gene>
<dbReference type="GO" id="GO:0004040">
    <property type="term" value="F:amidase activity"/>
    <property type="evidence" value="ECO:0007669"/>
    <property type="project" value="UniProtKB-EC"/>
</dbReference>
<organism evidence="2 3">
    <name type="scientific">Albidovulum aquaemixtae</name>
    <dbReference type="NCBI Taxonomy" id="1542388"/>
    <lineage>
        <taxon>Bacteria</taxon>
        <taxon>Pseudomonadati</taxon>
        <taxon>Pseudomonadota</taxon>
        <taxon>Alphaproteobacteria</taxon>
        <taxon>Rhodobacterales</taxon>
        <taxon>Paracoccaceae</taxon>
        <taxon>Albidovulum</taxon>
    </lineage>
</organism>
<dbReference type="RefSeq" id="WP_108854104.1">
    <property type="nucleotide sequence ID" value="NZ_OMOQ01000003.1"/>
</dbReference>
<dbReference type="Gene3D" id="3.90.1300.10">
    <property type="entry name" value="Amidase signature (AS) domain"/>
    <property type="match status" value="1"/>
</dbReference>
<keyword evidence="3" id="KW-1185">Reference proteome</keyword>
<dbReference type="PANTHER" id="PTHR11895">
    <property type="entry name" value="TRANSAMIDASE"/>
    <property type="match status" value="1"/>
</dbReference>
<sequence>MAGDGKIRPSDLPAAALRERLASGSLKAVDLARDCLERVKAEEPGIGAWAWLDPDFVMHQAEALDRYRATGRAIGALHGLPVGLKDIIDTARIPTENGTAIDKGRVPEKDAFVVERLKAAGAVIMGKTVTTELAYMNPAGTRNPHAAEHTPGGSSSGSAAAVAAGMVPLAIGTQTGGSVIRPAAYCGVTGFKPTFGAIPRTGILKQSQTLDTVGVFGRDPRDAALLAEALFGHDPADPVTQPSPRPKLFETASSAPPLPPVLALVKPPGWDDADADTRAAFEELAQALGEEQCFEVPLPAHFADAADLRRRINFAEMARNYYHYAKAGRAQLSETLQEALQEGSATLAKDYLAALDWRDVLYAGLAEIFSHADAILAPAAPGPAPEGLETTGDPIFNGLWTFVGTPTVTVPVFTAGNGLPMGAQLVGARGGDARLLRTATWLYDWLDRPS</sequence>
<feature type="domain" description="Amidase" evidence="1">
    <location>
        <begin position="31"/>
        <end position="436"/>
    </location>
</feature>
<reference evidence="2 3" key="1">
    <citation type="submission" date="2018-03" db="EMBL/GenBank/DDBJ databases">
        <authorList>
            <person name="Keele B.F."/>
        </authorList>
    </citation>
    <scope>NUCLEOTIDE SEQUENCE [LARGE SCALE GENOMIC DNA]</scope>
    <source>
        <strain evidence="2 3">CECT 8626</strain>
    </source>
</reference>